<dbReference type="InterPro" id="IPR000058">
    <property type="entry name" value="Znf_AN1"/>
</dbReference>
<dbReference type="InterPro" id="IPR057357">
    <property type="entry name" value="Znf-C2H2_ZFAND2A/B"/>
</dbReference>
<evidence type="ECO:0000256" key="1">
    <source>
        <dbReference type="ARBA" id="ARBA00022723"/>
    </source>
</evidence>
<evidence type="ECO:0000313" key="9">
    <source>
        <dbReference type="Proteomes" id="UP000663870"/>
    </source>
</evidence>
<proteinExistence type="predicted"/>
<dbReference type="PROSITE" id="PS51039">
    <property type="entry name" value="ZF_AN1"/>
    <property type="match status" value="2"/>
</dbReference>
<evidence type="ECO:0000256" key="3">
    <source>
        <dbReference type="ARBA" id="ARBA00022771"/>
    </source>
</evidence>
<keyword evidence="9" id="KW-1185">Reference proteome</keyword>
<dbReference type="GO" id="GO:0008270">
    <property type="term" value="F:zinc ion binding"/>
    <property type="evidence" value="ECO:0007669"/>
    <property type="project" value="UniProtKB-KW"/>
</dbReference>
<evidence type="ECO:0000256" key="2">
    <source>
        <dbReference type="ARBA" id="ARBA00022737"/>
    </source>
</evidence>
<evidence type="ECO:0000313" key="7">
    <source>
        <dbReference type="EMBL" id="CAF1260965.1"/>
    </source>
</evidence>
<dbReference type="AlphaFoldDB" id="A0A815W690"/>
<evidence type="ECO:0000259" key="6">
    <source>
        <dbReference type="PROSITE" id="PS51039"/>
    </source>
</evidence>
<comment type="caution">
    <text evidence="8">The sequence shown here is derived from an EMBL/GenBank/DDBJ whole genome shotgun (WGS) entry which is preliminary data.</text>
</comment>
<dbReference type="SUPFAM" id="SSF118310">
    <property type="entry name" value="AN1-like Zinc finger"/>
    <property type="match status" value="2"/>
</dbReference>
<evidence type="ECO:0000313" key="8">
    <source>
        <dbReference type="EMBL" id="CAF1541159.1"/>
    </source>
</evidence>
<dbReference type="PANTHER" id="PTHR14677">
    <property type="entry name" value="ARSENITE INDUCUBLE RNA ASSOCIATED PROTEIN AIP-1-RELATED"/>
    <property type="match status" value="1"/>
</dbReference>
<dbReference type="Pfam" id="PF25403">
    <property type="entry name" value="zf-C2H2_ZFAND2"/>
    <property type="match status" value="1"/>
</dbReference>
<dbReference type="SMART" id="SM00154">
    <property type="entry name" value="ZnF_AN1"/>
    <property type="match status" value="2"/>
</dbReference>
<dbReference type="PANTHER" id="PTHR14677:SF20">
    <property type="entry name" value="ZINC FINGER AN1-TYPE CONTAINING 2A-RELATED"/>
    <property type="match status" value="1"/>
</dbReference>
<dbReference type="InterPro" id="IPR003903">
    <property type="entry name" value="UIM_dom"/>
</dbReference>
<feature type="domain" description="AN1-type" evidence="6">
    <location>
        <begin position="96"/>
        <end position="144"/>
    </location>
</feature>
<keyword evidence="3 5" id="KW-0863">Zinc-finger</keyword>
<name>A0A815W690_9BILA</name>
<sequence length="233" mass="26492">MEFPQLGQHCSVKTCNRLDFLPMKCDSCAAILCKDHIKYDEHQCPSSRRKNIQVPICPLCNKAVPLRHRDESVDRTVSAHIDRDCKSDPALKNRQKIYSNKCSLISCKQREAVKVKCDKCLKTFCFKHRFPDDHKCQGFENTGRVMNLAGAAAIERMKTTNINLVNQNASNNTTVIDDDDDESLALAIKLSLNQTTQEENDFLLAQALQQSEQEQARRNHTAVTIEFILKTHS</sequence>
<evidence type="ECO:0000256" key="4">
    <source>
        <dbReference type="ARBA" id="ARBA00022833"/>
    </source>
</evidence>
<dbReference type="GO" id="GO:0043161">
    <property type="term" value="P:proteasome-mediated ubiquitin-dependent protein catabolic process"/>
    <property type="evidence" value="ECO:0007669"/>
    <property type="project" value="TreeGrafter"/>
</dbReference>
<dbReference type="EMBL" id="CAJNOL010002997">
    <property type="protein sequence ID" value="CAF1541159.1"/>
    <property type="molecule type" value="Genomic_DNA"/>
</dbReference>
<dbReference type="Gene3D" id="4.10.1110.10">
    <property type="entry name" value="AN1-like Zinc finger"/>
    <property type="match status" value="2"/>
</dbReference>
<organism evidence="8 9">
    <name type="scientific">Rotaria sordida</name>
    <dbReference type="NCBI Taxonomy" id="392033"/>
    <lineage>
        <taxon>Eukaryota</taxon>
        <taxon>Metazoa</taxon>
        <taxon>Spiralia</taxon>
        <taxon>Gnathifera</taxon>
        <taxon>Rotifera</taxon>
        <taxon>Eurotatoria</taxon>
        <taxon>Bdelloidea</taxon>
        <taxon>Philodinida</taxon>
        <taxon>Philodinidae</taxon>
        <taxon>Rotaria</taxon>
    </lineage>
</organism>
<evidence type="ECO:0000256" key="5">
    <source>
        <dbReference type="PROSITE-ProRule" id="PRU00449"/>
    </source>
</evidence>
<keyword evidence="4" id="KW-0862">Zinc</keyword>
<gene>
    <name evidence="8" type="ORF">JXQ802_LOCUS42954</name>
    <name evidence="7" type="ORF">PYM288_LOCUS27878</name>
</gene>
<dbReference type="EMBL" id="CAJNOH010001926">
    <property type="protein sequence ID" value="CAF1260965.1"/>
    <property type="molecule type" value="Genomic_DNA"/>
</dbReference>
<dbReference type="Pfam" id="PF01428">
    <property type="entry name" value="zf-AN1"/>
    <property type="match status" value="2"/>
</dbReference>
<keyword evidence="1" id="KW-0479">Metal-binding</keyword>
<dbReference type="FunFam" id="4.10.1110.10:FF:000003">
    <property type="entry name" value="AN1-type zinc finger protein 2B isoform X1"/>
    <property type="match status" value="1"/>
</dbReference>
<feature type="domain" description="AN1-type" evidence="6">
    <location>
        <begin position="4"/>
        <end position="52"/>
    </location>
</feature>
<accession>A0A815W690</accession>
<protein>
    <recommendedName>
        <fullName evidence="6">AN1-type domain-containing protein</fullName>
    </recommendedName>
</protein>
<dbReference type="InterPro" id="IPR035896">
    <property type="entry name" value="AN1-like_Znf"/>
</dbReference>
<dbReference type="Proteomes" id="UP000663870">
    <property type="component" value="Unassembled WGS sequence"/>
</dbReference>
<dbReference type="GO" id="GO:0005783">
    <property type="term" value="C:endoplasmic reticulum"/>
    <property type="evidence" value="ECO:0007669"/>
    <property type="project" value="TreeGrafter"/>
</dbReference>
<dbReference type="SMART" id="SM00726">
    <property type="entry name" value="UIM"/>
    <property type="match status" value="2"/>
</dbReference>
<dbReference type="Proteomes" id="UP000663854">
    <property type="component" value="Unassembled WGS sequence"/>
</dbReference>
<keyword evidence="2" id="KW-0677">Repeat</keyword>
<reference evidence="8" key="1">
    <citation type="submission" date="2021-02" db="EMBL/GenBank/DDBJ databases">
        <authorList>
            <person name="Nowell W R."/>
        </authorList>
    </citation>
    <scope>NUCLEOTIDE SEQUENCE</scope>
</reference>
<dbReference type="GO" id="GO:0045047">
    <property type="term" value="P:protein targeting to ER"/>
    <property type="evidence" value="ECO:0007669"/>
    <property type="project" value="TreeGrafter"/>
</dbReference>